<dbReference type="RefSeq" id="WP_192819221.1">
    <property type="nucleotide sequence ID" value="NZ_CP062310.1"/>
</dbReference>
<dbReference type="InterPro" id="IPR029044">
    <property type="entry name" value="Nucleotide-diphossugar_trans"/>
</dbReference>
<keyword evidence="2" id="KW-0548">Nucleotidyltransferase</keyword>
<organism evidence="2 3">
    <name type="scientific">Infirmifilum lucidum</name>
    <dbReference type="NCBI Taxonomy" id="2776706"/>
    <lineage>
        <taxon>Archaea</taxon>
        <taxon>Thermoproteota</taxon>
        <taxon>Thermoprotei</taxon>
        <taxon>Thermofilales</taxon>
        <taxon>Thermofilaceae</taxon>
        <taxon>Infirmifilum</taxon>
    </lineage>
</organism>
<dbReference type="EC" id="2.7.7.24" evidence="2"/>
<gene>
    <name evidence="2" type="ORF">IG193_01945</name>
</gene>
<accession>A0A7L9FHK8</accession>
<dbReference type="PANTHER" id="PTHR42883">
    <property type="entry name" value="GLUCOSE-1-PHOSPHATE THYMIDYLTRANSFERASE"/>
    <property type="match status" value="1"/>
</dbReference>
<feature type="domain" description="Nucleotidyl transferase" evidence="1">
    <location>
        <begin position="4"/>
        <end position="238"/>
    </location>
</feature>
<dbReference type="InParanoid" id="A0A7L9FHK8"/>
<keyword evidence="3" id="KW-1185">Reference proteome</keyword>
<reference evidence="2 3" key="1">
    <citation type="submission" date="2020-10" db="EMBL/GenBank/DDBJ databases">
        <title>Thermofilum lucidum 3507LT sp. nov. a novel member of Thermofilaceae family isolated from Chile hot spring, and proposal of description order Thermofilales.</title>
        <authorList>
            <person name="Zayulina K.S."/>
            <person name="Elcheninov A.G."/>
            <person name="Toshchakov S.V."/>
            <person name="Kublanov I.V."/>
        </authorList>
    </citation>
    <scope>NUCLEOTIDE SEQUENCE [LARGE SCALE GENOMIC DNA]</scope>
    <source>
        <strain evidence="2 3">3507LT</strain>
    </source>
</reference>
<evidence type="ECO:0000313" key="2">
    <source>
        <dbReference type="EMBL" id="QOJ79249.1"/>
    </source>
</evidence>
<dbReference type="InterPro" id="IPR005908">
    <property type="entry name" value="G1P_thy_trans_l"/>
</dbReference>
<dbReference type="KEGG" id="thel:IG193_01945"/>
<dbReference type="GeneID" id="59148619"/>
<dbReference type="FunCoup" id="A0A7L9FHK8">
    <property type="interactions" value="11"/>
</dbReference>
<name>A0A7L9FHK8_9CREN</name>
<dbReference type="EMBL" id="CP062310">
    <property type="protein sequence ID" value="QOJ79249.1"/>
    <property type="molecule type" value="Genomic_DNA"/>
</dbReference>
<dbReference type="AlphaFoldDB" id="A0A7L9FHK8"/>
<dbReference type="GO" id="GO:0008879">
    <property type="term" value="F:glucose-1-phosphate thymidylyltransferase activity"/>
    <property type="evidence" value="ECO:0007669"/>
    <property type="project" value="UniProtKB-EC"/>
</dbReference>
<dbReference type="Pfam" id="PF00483">
    <property type="entry name" value="NTP_transferase"/>
    <property type="match status" value="1"/>
</dbReference>
<evidence type="ECO:0000259" key="1">
    <source>
        <dbReference type="Pfam" id="PF00483"/>
    </source>
</evidence>
<dbReference type="InterPro" id="IPR005835">
    <property type="entry name" value="NTP_transferase_dom"/>
</dbReference>
<dbReference type="Gene3D" id="3.90.550.10">
    <property type="entry name" value="Spore Coat Polysaccharide Biosynthesis Protein SpsA, Chain A"/>
    <property type="match status" value="1"/>
</dbReference>
<evidence type="ECO:0000313" key="3">
    <source>
        <dbReference type="Proteomes" id="UP000594121"/>
    </source>
</evidence>
<sequence>MLQGVVPAAGEGSRLRPITFSVPKHLIPLLGKTLIERVISDLASAGVRDIAVVVGYLGYMIREALGEGSNSGVRLSYVVQERRLGIAHAVFRALEEGFLKGPFIVYLGDNLLAEGVAKYLEAFLEGESDVHILLSRVRDPSRFGVAVVRDGVVVRLVEKPREPVSDLALVGVYMFRDPDLYARAFKSLKPSWRGEYEITDLIQWFIDSGYRVTYGFVEKWWKDVGTPESLLEAVSLLLDSVESRFRGEVTGDVNGRVIVEEGAVVEGRVYGPAYIGRGAYVSRGSVVESYTSLEAGTRVESGSLARSLVLERALLDTRRLRLVNSIVGRESVVKCSRELYGDFRVVISDYSYVEL</sequence>
<dbReference type="NCBIfam" id="TIGR01208">
    <property type="entry name" value="rmlA_long"/>
    <property type="match status" value="1"/>
</dbReference>
<proteinExistence type="predicted"/>
<dbReference type="PANTHER" id="PTHR42883:SF2">
    <property type="entry name" value="THYMIDYLYLTRANSFERASE"/>
    <property type="match status" value="1"/>
</dbReference>
<dbReference type="Proteomes" id="UP000594121">
    <property type="component" value="Chromosome"/>
</dbReference>
<dbReference type="SUPFAM" id="SSF53448">
    <property type="entry name" value="Nucleotide-diphospho-sugar transferases"/>
    <property type="match status" value="1"/>
</dbReference>
<keyword evidence="2" id="KW-0808">Transferase</keyword>
<protein>
    <submittedName>
        <fullName evidence="2">Glucose-1-phosphate thymidylyltransferase</fullName>
        <ecNumber evidence="2">2.7.7.24</ecNumber>
    </submittedName>
</protein>
<dbReference type="CDD" id="cd04189">
    <property type="entry name" value="G1P_TT_long"/>
    <property type="match status" value="1"/>
</dbReference>